<name>A0ABR6DSU9_9FLAO</name>
<keyword evidence="4 6" id="KW-1133">Transmembrane helix</keyword>
<comment type="subcellular location">
    <subcellularLocation>
        <location evidence="1">Membrane</location>
    </subcellularLocation>
</comment>
<comment type="caution">
    <text evidence="7">The sequence shown here is derived from an EMBL/GenBank/DDBJ whole genome shotgun (WGS) entry which is preliminary data.</text>
</comment>
<proteinExistence type="inferred from homology"/>
<gene>
    <name evidence="7" type="ORF">GGR22_002944</name>
</gene>
<evidence type="ECO:0000256" key="1">
    <source>
        <dbReference type="ARBA" id="ARBA00004370"/>
    </source>
</evidence>
<dbReference type="Proteomes" id="UP000555003">
    <property type="component" value="Unassembled WGS sequence"/>
</dbReference>
<dbReference type="RefSeq" id="WP_317125119.1">
    <property type="nucleotide sequence ID" value="NZ_JACJIS010000003.1"/>
</dbReference>
<evidence type="ECO:0000256" key="2">
    <source>
        <dbReference type="ARBA" id="ARBA00009530"/>
    </source>
</evidence>
<keyword evidence="8" id="KW-1185">Reference proteome</keyword>
<comment type="similarity">
    <text evidence="2">Belongs to the UPF0057 (PMP3) family.</text>
</comment>
<evidence type="ECO:0000256" key="5">
    <source>
        <dbReference type="ARBA" id="ARBA00023136"/>
    </source>
</evidence>
<dbReference type="InterPro" id="IPR000612">
    <property type="entry name" value="PMP3"/>
</dbReference>
<evidence type="ECO:0000313" key="7">
    <source>
        <dbReference type="EMBL" id="MBA9074771.1"/>
    </source>
</evidence>
<dbReference type="EMBL" id="JACJIS010000003">
    <property type="protein sequence ID" value="MBA9074771.1"/>
    <property type="molecule type" value="Genomic_DNA"/>
</dbReference>
<reference evidence="7 8" key="1">
    <citation type="submission" date="2020-08" db="EMBL/GenBank/DDBJ databases">
        <title>Genomic Encyclopedia of Type Strains, Phase IV (KMG-IV): sequencing the most valuable type-strain genomes for metagenomic binning, comparative biology and taxonomic classification.</title>
        <authorList>
            <person name="Goeker M."/>
        </authorList>
    </citation>
    <scope>NUCLEOTIDE SEQUENCE [LARGE SCALE GENOMIC DNA]</scope>
    <source>
        <strain evidence="7 8">DSM 100397</strain>
    </source>
</reference>
<keyword evidence="5 6" id="KW-0472">Membrane</keyword>
<keyword evidence="3 6" id="KW-0812">Transmembrane</keyword>
<evidence type="ECO:0000313" key="8">
    <source>
        <dbReference type="Proteomes" id="UP000555003"/>
    </source>
</evidence>
<evidence type="ECO:0000256" key="3">
    <source>
        <dbReference type="ARBA" id="ARBA00022692"/>
    </source>
</evidence>
<accession>A0ABR6DSU9</accession>
<organism evidence="7 8">
    <name type="scientific">Flavobacterium gossypii</name>
    <dbReference type="NCBI Taxonomy" id="1646119"/>
    <lineage>
        <taxon>Bacteria</taxon>
        <taxon>Pseudomonadati</taxon>
        <taxon>Bacteroidota</taxon>
        <taxon>Flavobacteriia</taxon>
        <taxon>Flavobacteriales</taxon>
        <taxon>Flavobacteriaceae</taxon>
        <taxon>Flavobacterium</taxon>
    </lineage>
</organism>
<evidence type="ECO:0000256" key="6">
    <source>
        <dbReference type="SAM" id="Phobius"/>
    </source>
</evidence>
<evidence type="ECO:0000256" key="4">
    <source>
        <dbReference type="ARBA" id="ARBA00022989"/>
    </source>
</evidence>
<sequence>MSIINPIIMRYVLAFFLPWLSLILQGKVLSGILCLILQLTIIGWIPAFIWAATALNRMYADRRTNRVIRAMNGNR</sequence>
<dbReference type="Pfam" id="PF01679">
    <property type="entry name" value="Pmp3"/>
    <property type="match status" value="1"/>
</dbReference>
<protein>
    <submittedName>
        <fullName evidence="7">Uncharacterized membrane protein YqaE (UPF0057 family)</fullName>
    </submittedName>
</protein>
<feature type="transmembrane region" description="Helical" evidence="6">
    <location>
        <begin position="7"/>
        <end position="24"/>
    </location>
</feature>
<feature type="transmembrane region" description="Helical" evidence="6">
    <location>
        <begin position="30"/>
        <end position="55"/>
    </location>
</feature>